<dbReference type="GO" id="GO:0051156">
    <property type="term" value="P:glucose 6-phosphate metabolic process"/>
    <property type="evidence" value="ECO:0007669"/>
    <property type="project" value="TreeGrafter"/>
</dbReference>
<protein>
    <recommendedName>
        <fullName evidence="4">Glucose-6-phosphate isomerase</fullName>
        <ecNumber evidence="4">5.3.1.9</ecNumber>
    </recommendedName>
</protein>
<dbReference type="Gene3D" id="1.10.1390.10">
    <property type="match status" value="1"/>
</dbReference>
<dbReference type="SUPFAM" id="SSF53697">
    <property type="entry name" value="SIS domain"/>
    <property type="match status" value="1"/>
</dbReference>
<evidence type="ECO:0000256" key="1">
    <source>
        <dbReference type="ARBA" id="ARBA00022432"/>
    </source>
</evidence>
<evidence type="ECO:0000313" key="6">
    <source>
        <dbReference type="Proteomes" id="UP000245383"/>
    </source>
</evidence>
<dbReference type="GO" id="GO:0048029">
    <property type="term" value="F:monosaccharide binding"/>
    <property type="evidence" value="ECO:0007669"/>
    <property type="project" value="TreeGrafter"/>
</dbReference>
<dbReference type="GO" id="GO:0004347">
    <property type="term" value="F:glucose-6-phosphate isomerase activity"/>
    <property type="evidence" value="ECO:0007669"/>
    <property type="project" value="UniProtKB-EC"/>
</dbReference>
<dbReference type="EC" id="5.3.1.9" evidence="4"/>
<comment type="caution">
    <text evidence="5">The sequence shown here is derived from an EMBL/GenBank/DDBJ whole genome shotgun (WGS) entry which is preliminary data.</text>
</comment>
<gene>
    <name evidence="5" type="ORF">BB561_006517</name>
</gene>
<dbReference type="EMBL" id="MBFR01000590">
    <property type="protein sequence ID" value="PVU86860.1"/>
    <property type="molecule type" value="Genomic_DNA"/>
</dbReference>
<dbReference type="Gene3D" id="3.40.50.10490">
    <property type="entry name" value="Glucose-6-phosphate isomerase like protein, domain 1"/>
    <property type="match status" value="2"/>
</dbReference>
<keyword evidence="2 4" id="KW-0324">Glycolysis</keyword>
<dbReference type="UniPathway" id="UPA00109">
    <property type="reaction ID" value="UER00181"/>
</dbReference>
<dbReference type="OrthoDB" id="5831190at2759"/>
<comment type="similarity">
    <text evidence="4">Belongs to the GPI family.</text>
</comment>
<dbReference type="GO" id="GO:0005829">
    <property type="term" value="C:cytosol"/>
    <property type="evidence" value="ECO:0007669"/>
    <property type="project" value="TreeGrafter"/>
</dbReference>
<dbReference type="PROSITE" id="PS51463">
    <property type="entry name" value="P_GLUCOSE_ISOMERASE_3"/>
    <property type="match status" value="1"/>
</dbReference>
<evidence type="ECO:0000256" key="4">
    <source>
        <dbReference type="RuleBase" id="RU000612"/>
    </source>
</evidence>
<evidence type="ECO:0000256" key="2">
    <source>
        <dbReference type="ARBA" id="ARBA00023152"/>
    </source>
</evidence>
<dbReference type="InterPro" id="IPR023096">
    <property type="entry name" value="G6P_Isomerase_C"/>
</dbReference>
<evidence type="ECO:0000313" key="5">
    <source>
        <dbReference type="EMBL" id="PVU86860.1"/>
    </source>
</evidence>
<name>A0A2T9Y3E3_9FUNG</name>
<dbReference type="AlphaFoldDB" id="A0A2T9Y3E3"/>
<accession>A0A2T9Y3E3</accession>
<dbReference type="GO" id="GO:0097367">
    <property type="term" value="F:carbohydrate derivative binding"/>
    <property type="evidence" value="ECO:0007669"/>
    <property type="project" value="InterPro"/>
</dbReference>
<dbReference type="GO" id="GO:0006094">
    <property type="term" value="P:gluconeogenesis"/>
    <property type="evidence" value="ECO:0007669"/>
    <property type="project" value="UniProtKB-KW"/>
</dbReference>
<comment type="catalytic activity">
    <reaction evidence="4">
        <text>alpha-D-glucose 6-phosphate = beta-D-fructose 6-phosphate</text>
        <dbReference type="Rhea" id="RHEA:11816"/>
        <dbReference type="ChEBI" id="CHEBI:57634"/>
        <dbReference type="ChEBI" id="CHEBI:58225"/>
        <dbReference type="EC" id="5.3.1.9"/>
    </reaction>
</comment>
<dbReference type="GO" id="GO:0006096">
    <property type="term" value="P:glycolytic process"/>
    <property type="evidence" value="ECO:0007669"/>
    <property type="project" value="UniProtKB-UniPathway"/>
</dbReference>
<keyword evidence="1 4" id="KW-0312">Gluconeogenesis</keyword>
<keyword evidence="3 4" id="KW-0413">Isomerase</keyword>
<proteinExistence type="inferred from homology"/>
<organism evidence="5 6">
    <name type="scientific">Smittium simulii</name>
    <dbReference type="NCBI Taxonomy" id="133385"/>
    <lineage>
        <taxon>Eukaryota</taxon>
        <taxon>Fungi</taxon>
        <taxon>Fungi incertae sedis</taxon>
        <taxon>Zoopagomycota</taxon>
        <taxon>Kickxellomycotina</taxon>
        <taxon>Harpellomycetes</taxon>
        <taxon>Harpellales</taxon>
        <taxon>Legeriomycetaceae</taxon>
        <taxon>Smittium</taxon>
    </lineage>
</organism>
<dbReference type="InterPro" id="IPR001672">
    <property type="entry name" value="G6P_Isomerase"/>
</dbReference>
<dbReference type="InterPro" id="IPR046348">
    <property type="entry name" value="SIS_dom_sf"/>
</dbReference>
<reference evidence="5 6" key="1">
    <citation type="journal article" date="2018" name="MBio">
        <title>Comparative Genomics Reveals the Core Gene Toolbox for the Fungus-Insect Symbiosis.</title>
        <authorList>
            <person name="Wang Y."/>
            <person name="Stata M."/>
            <person name="Wang W."/>
            <person name="Stajich J.E."/>
            <person name="White M.M."/>
            <person name="Moncalvo J.M."/>
        </authorList>
    </citation>
    <scope>NUCLEOTIDE SEQUENCE [LARGE SCALE GENOMIC DNA]</scope>
    <source>
        <strain evidence="5 6">SWE-8-4</strain>
    </source>
</reference>
<keyword evidence="6" id="KW-1185">Reference proteome</keyword>
<dbReference type="STRING" id="133385.A0A2T9Y3E3"/>
<dbReference type="Proteomes" id="UP000245383">
    <property type="component" value="Unassembled WGS sequence"/>
</dbReference>
<sequence length="567" mass="65243">MEDYTELSSYKKLDEHYKKTAKKIDLCKEFNENSDRQATFCRKNTFENKSGNTAKIIFDFSKNLIDKETFSLLHEFAQEIKLSEYIEYFFSGTFDKNIKCTESQKKKKYQDDFKHETKLNISTICDNMKKFSEDICTQKCKSIFDAVYSSIVIIGIKSNNVNSEIVSNAFSNIGSTIKMYFASNTEGSRIEDILQKIDFKTTLFIISCKTFTDRDTMLSAEVAKKFIKSHFPNNQILHSNRIISLDSYMKSNFVAISNNRKLVKIFGISDSNIFDFCDWIDDGVCSFWTEIILPMSIRIGFDNYYMFLEGCYSMDMHFRYTPINDNIPAIMALLDFWYDTFWGARIFPILPYDQCLATFAANFQRSDTESKKNKSISGGFDLDHQLGPSIWNESGDNNRCMLYKLIHQGKKVIPCDLIAVVKKQKSDSNILHDKLALSNFFALSEALMKGSSHYEIFSDVLLNDSSKVDDQEDNTIVNKAYAGNKPSSSIMVASDINPFLLGILVALYEHRKKIRDILDNNSTLKNKDIKLVKYLAKNIFTELNVDCKVDGHDKSTNELINFYKDNS</sequence>
<dbReference type="PANTHER" id="PTHR11469:SF1">
    <property type="entry name" value="GLUCOSE-6-PHOSPHATE ISOMERASE"/>
    <property type="match status" value="1"/>
</dbReference>
<dbReference type="Pfam" id="PF00342">
    <property type="entry name" value="PGI"/>
    <property type="match status" value="1"/>
</dbReference>
<dbReference type="FunFam" id="3.40.50.10490:FF:000060">
    <property type="entry name" value="Glucose-6-phosphate isomerase"/>
    <property type="match status" value="1"/>
</dbReference>
<comment type="pathway">
    <text evidence="4">Carbohydrate degradation; glycolysis; D-glyceraldehyde 3-phosphate and glycerone phosphate from D-glucose: step 2/4.</text>
</comment>
<dbReference type="HAMAP" id="MF_00473">
    <property type="entry name" value="G6P_isomerase"/>
    <property type="match status" value="1"/>
</dbReference>
<dbReference type="PRINTS" id="PR00662">
    <property type="entry name" value="G6PISOMERASE"/>
</dbReference>
<evidence type="ECO:0000256" key="3">
    <source>
        <dbReference type="ARBA" id="ARBA00023235"/>
    </source>
</evidence>
<dbReference type="PANTHER" id="PTHR11469">
    <property type="entry name" value="GLUCOSE-6-PHOSPHATE ISOMERASE"/>
    <property type="match status" value="1"/>
</dbReference>